<feature type="non-terminal residue" evidence="9">
    <location>
        <position position="603"/>
    </location>
</feature>
<dbReference type="AlphaFoldDB" id="A0A520LJJ6"/>
<dbReference type="PANTHER" id="PTHR42881">
    <property type="entry name" value="PROLYL ENDOPEPTIDASE"/>
    <property type="match status" value="1"/>
</dbReference>
<dbReference type="PANTHER" id="PTHR42881:SF2">
    <property type="entry name" value="PROLYL ENDOPEPTIDASE"/>
    <property type="match status" value="1"/>
</dbReference>
<dbReference type="SUPFAM" id="SSF53474">
    <property type="entry name" value="alpha/beta-Hydrolases"/>
    <property type="match status" value="1"/>
</dbReference>
<evidence type="ECO:0000256" key="5">
    <source>
        <dbReference type="ARBA" id="ARBA00022801"/>
    </source>
</evidence>
<organism evidence="9 10">
    <name type="scientific">SAR92 clade bacterium</name>
    <dbReference type="NCBI Taxonomy" id="2315479"/>
    <lineage>
        <taxon>Bacteria</taxon>
        <taxon>Pseudomonadati</taxon>
        <taxon>Pseudomonadota</taxon>
        <taxon>Gammaproteobacteria</taxon>
        <taxon>Cellvibrionales</taxon>
        <taxon>Porticoccaceae</taxon>
        <taxon>SAR92 clade</taxon>
    </lineage>
</organism>
<dbReference type="Proteomes" id="UP000318148">
    <property type="component" value="Unassembled WGS sequence"/>
</dbReference>
<dbReference type="Gene3D" id="3.40.50.1820">
    <property type="entry name" value="alpha/beta hydrolase"/>
    <property type="match status" value="1"/>
</dbReference>
<dbReference type="Pfam" id="PF00326">
    <property type="entry name" value="Peptidase_S9"/>
    <property type="match status" value="1"/>
</dbReference>
<evidence type="ECO:0000256" key="2">
    <source>
        <dbReference type="ARBA" id="ARBA00005228"/>
    </source>
</evidence>
<comment type="caution">
    <text evidence="9">The sequence shown here is derived from an EMBL/GenBank/DDBJ whole genome shotgun (WGS) entry which is preliminary data.</text>
</comment>
<feature type="domain" description="Peptidase S9A N-terminal" evidence="8">
    <location>
        <begin position="42"/>
        <end position="443"/>
    </location>
</feature>
<gene>
    <name evidence="9" type="ORF">EVB02_04615</name>
</gene>
<proteinExistence type="inferred from homology"/>
<protein>
    <recommendedName>
        <fullName evidence="3">prolyl oligopeptidase</fullName>
        <ecNumber evidence="3">3.4.21.26</ecNumber>
    </recommendedName>
</protein>
<dbReference type="InterPro" id="IPR002471">
    <property type="entry name" value="Pept_S9_AS"/>
</dbReference>
<evidence type="ECO:0000256" key="3">
    <source>
        <dbReference type="ARBA" id="ARBA00011897"/>
    </source>
</evidence>
<dbReference type="InterPro" id="IPR001375">
    <property type="entry name" value="Peptidase_S9_cat"/>
</dbReference>
<accession>A0A520LJJ6</accession>
<dbReference type="GO" id="GO:0006508">
    <property type="term" value="P:proteolysis"/>
    <property type="evidence" value="ECO:0007669"/>
    <property type="project" value="UniProtKB-KW"/>
</dbReference>
<keyword evidence="5" id="KW-0378">Hydrolase</keyword>
<keyword evidence="6" id="KW-0720">Serine protease</keyword>
<comment type="similarity">
    <text evidence="2">Belongs to the peptidase S9A family.</text>
</comment>
<dbReference type="GO" id="GO:0005829">
    <property type="term" value="C:cytosol"/>
    <property type="evidence" value="ECO:0007669"/>
    <property type="project" value="TreeGrafter"/>
</dbReference>
<evidence type="ECO:0000313" key="9">
    <source>
        <dbReference type="EMBL" id="RZO02224.1"/>
    </source>
</evidence>
<comment type="catalytic activity">
    <reaction evidence="1">
        <text>Hydrolysis of Pro-|-Xaa &gt;&gt; Ala-|-Xaa in oligopeptides.</text>
        <dbReference type="EC" id="3.4.21.26"/>
    </reaction>
</comment>
<evidence type="ECO:0000256" key="6">
    <source>
        <dbReference type="ARBA" id="ARBA00022825"/>
    </source>
</evidence>
<evidence type="ECO:0000256" key="1">
    <source>
        <dbReference type="ARBA" id="ARBA00001070"/>
    </source>
</evidence>
<dbReference type="PROSITE" id="PS51257">
    <property type="entry name" value="PROKAR_LIPOPROTEIN"/>
    <property type="match status" value="1"/>
</dbReference>
<dbReference type="Gene3D" id="2.130.10.120">
    <property type="entry name" value="Prolyl oligopeptidase, N-terminal domain"/>
    <property type="match status" value="1"/>
</dbReference>
<feature type="domain" description="Peptidase S9 prolyl oligopeptidase catalytic" evidence="7">
    <location>
        <begin position="501"/>
        <end position="603"/>
    </location>
</feature>
<dbReference type="GO" id="GO:0004252">
    <property type="term" value="F:serine-type endopeptidase activity"/>
    <property type="evidence" value="ECO:0007669"/>
    <property type="project" value="UniProtKB-EC"/>
</dbReference>
<dbReference type="GO" id="GO:0070012">
    <property type="term" value="F:oligopeptidase activity"/>
    <property type="evidence" value="ECO:0007669"/>
    <property type="project" value="TreeGrafter"/>
</dbReference>
<evidence type="ECO:0000313" key="10">
    <source>
        <dbReference type="Proteomes" id="UP000318148"/>
    </source>
</evidence>
<name>A0A520LJJ6_9GAMM</name>
<reference evidence="9 10" key="1">
    <citation type="submission" date="2019-02" db="EMBL/GenBank/DDBJ databases">
        <title>Prokaryotic population dynamics and viral predation in marine succession experiment using metagenomics: the confinement effect.</title>
        <authorList>
            <person name="Haro-Moreno J.M."/>
            <person name="Rodriguez-Valera F."/>
            <person name="Lopez-Perez M."/>
        </authorList>
    </citation>
    <scope>NUCLEOTIDE SEQUENCE [LARGE SCALE GENOMIC DNA]</scope>
    <source>
        <strain evidence="9">MED-G169</strain>
    </source>
</reference>
<dbReference type="InterPro" id="IPR029058">
    <property type="entry name" value="AB_hydrolase_fold"/>
</dbReference>
<dbReference type="InterPro" id="IPR051167">
    <property type="entry name" value="Prolyl_oligopep/macrocyclase"/>
</dbReference>
<dbReference type="EMBL" id="SHBO01000079">
    <property type="protein sequence ID" value="RZO02224.1"/>
    <property type="molecule type" value="Genomic_DNA"/>
</dbReference>
<keyword evidence="4" id="KW-0645">Protease</keyword>
<evidence type="ECO:0000259" key="7">
    <source>
        <dbReference type="Pfam" id="PF00326"/>
    </source>
</evidence>
<dbReference type="InterPro" id="IPR023302">
    <property type="entry name" value="Pept_S9A_N"/>
</dbReference>
<dbReference type="EC" id="3.4.21.26" evidence="3"/>
<dbReference type="PRINTS" id="PR00862">
    <property type="entry name" value="PROLIGOPTASE"/>
</dbReference>
<evidence type="ECO:0000256" key="4">
    <source>
        <dbReference type="ARBA" id="ARBA00022670"/>
    </source>
</evidence>
<dbReference type="PROSITE" id="PS00708">
    <property type="entry name" value="PRO_ENDOPEP_SER"/>
    <property type="match status" value="1"/>
</dbReference>
<dbReference type="SUPFAM" id="SSF50993">
    <property type="entry name" value="Peptidase/esterase 'gauge' domain"/>
    <property type="match status" value="1"/>
</dbReference>
<dbReference type="InterPro" id="IPR002470">
    <property type="entry name" value="Peptidase_S9A"/>
</dbReference>
<dbReference type="Pfam" id="PF02897">
    <property type="entry name" value="Peptidase_S9_N"/>
    <property type="match status" value="1"/>
</dbReference>
<evidence type="ECO:0000259" key="8">
    <source>
        <dbReference type="Pfam" id="PF02897"/>
    </source>
</evidence>
<sequence length="603" mass="67656">MSKFLGYYFGLTAILFAVSGCQKKELHGEIELSQQPNDLSYPVTEKNPVVDTYFGYEVIDPYRWLEDDRSEKTGQWVDSQNTTTSNYLSQISYTKKIADRLSILWDYEKVGAPFQEGAYTYFYKNDGLQNQYVLYRYKENLEDVETFIDPNSFSEDGTVALTSISFSKDGALAAYSISRSGSDWREVIVIDVETKEQLEPTLNDIKFSGISWVGNEGFYYSSYKKPEGSILSDITDHHKLYFHRLGESQESDEVVFGGSEDQKHRYVSGSVTDDERYLVISATDSTTGNFLYLKDLESDTSPILTILDDASSDAYVLDHYMDSLLIVTDYKSPNNRIVTASVESPTPEYWVDFVPEKDSVMTVSLGGNNIFVEYLEDALSVVSQFDYGGNLVRQVKLPGLGSVSAFSGKKEDKVLFYSFSNYSTPSSIYKFDVESGESILYEKPSIDFDPEKYISTQVFYESKDGTKVPMMITHRKSLILDGSNPTILYGYGGFDISLTPNFRTSNAFWLEQGGIYAVPNIRGGGEYGKTWHVAGTQQNKQNVFDDFAAAARYLIDRGYTSSDKLAISGGSNGGLLVGALITQYKDLFKVALPAVGVLDMLRY</sequence>